<evidence type="ECO:0000313" key="3">
    <source>
        <dbReference type="EMBL" id="KAF8888710.1"/>
    </source>
</evidence>
<dbReference type="Proteomes" id="UP000724874">
    <property type="component" value="Unassembled WGS sequence"/>
</dbReference>
<dbReference type="PRINTS" id="PR01217">
    <property type="entry name" value="PRICHEXTENSN"/>
</dbReference>
<evidence type="ECO:0000256" key="2">
    <source>
        <dbReference type="SAM" id="Phobius"/>
    </source>
</evidence>
<keyword evidence="2" id="KW-0472">Membrane</keyword>
<accession>A0A9P5NHK3</accession>
<keyword evidence="4" id="KW-1185">Reference proteome</keyword>
<dbReference type="AlphaFoldDB" id="A0A9P5NHK3"/>
<name>A0A9P5NHK3_GYMJU</name>
<proteinExistence type="predicted"/>
<gene>
    <name evidence="3" type="ORF">CPB84DRAFT_1749443</name>
</gene>
<reference evidence="3" key="1">
    <citation type="submission" date="2020-11" db="EMBL/GenBank/DDBJ databases">
        <authorList>
            <consortium name="DOE Joint Genome Institute"/>
            <person name="Ahrendt S."/>
            <person name="Riley R."/>
            <person name="Andreopoulos W."/>
            <person name="LaButti K."/>
            <person name="Pangilinan J."/>
            <person name="Ruiz-duenas F.J."/>
            <person name="Barrasa J.M."/>
            <person name="Sanchez-Garcia M."/>
            <person name="Camarero S."/>
            <person name="Miyauchi S."/>
            <person name="Serrano A."/>
            <person name="Linde D."/>
            <person name="Babiker R."/>
            <person name="Drula E."/>
            <person name="Ayuso-Fernandez I."/>
            <person name="Pacheco R."/>
            <person name="Padilla G."/>
            <person name="Ferreira P."/>
            <person name="Barriuso J."/>
            <person name="Kellner H."/>
            <person name="Castanera R."/>
            <person name="Alfaro M."/>
            <person name="Ramirez L."/>
            <person name="Pisabarro A.G."/>
            <person name="Kuo A."/>
            <person name="Tritt A."/>
            <person name="Lipzen A."/>
            <person name="He G."/>
            <person name="Yan M."/>
            <person name="Ng V."/>
            <person name="Cullen D."/>
            <person name="Martin F."/>
            <person name="Rosso M.-N."/>
            <person name="Henrissat B."/>
            <person name="Hibbett D."/>
            <person name="Martinez A.T."/>
            <person name="Grigoriev I.V."/>
        </authorList>
    </citation>
    <scope>NUCLEOTIDE SEQUENCE</scope>
    <source>
        <strain evidence="3">AH 44721</strain>
    </source>
</reference>
<feature type="compositionally biased region" description="Pro residues" evidence="1">
    <location>
        <begin position="89"/>
        <end position="141"/>
    </location>
</feature>
<evidence type="ECO:0000256" key="1">
    <source>
        <dbReference type="SAM" id="MobiDB-lite"/>
    </source>
</evidence>
<dbReference type="OrthoDB" id="3070092at2759"/>
<feature type="compositionally biased region" description="Polar residues" evidence="1">
    <location>
        <begin position="72"/>
        <end position="88"/>
    </location>
</feature>
<keyword evidence="2" id="KW-1133">Transmembrane helix</keyword>
<sequence length="254" mass="27705">MSTNNSQPSSIYIGAVCAIVAISTLGVVLRVMAVRRARAAAMNLPRNAVYSSRPQSMAVPMQGYNIPPPQPTSTYSPNRPVRQQTWNTPAPPYTAPPHAPSSPPRSPASPRFNPPHGPPPAFPVPQPASPPPAPQVSPHNPPVEIHFPKPSTTSPSPPPPQSLSLMERMREVQMLMLDIHRLESDTTGTHNRARIQELQHRVTELSNVDSQGTLAEVNPRNAREPPPYNLDGREGIVFWSIPAVTFTISLFMTV</sequence>
<organism evidence="3 4">
    <name type="scientific">Gymnopilus junonius</name>
    <name type="common">Spectacular rustgill mushroom</name>
    <name type="synonym">Gymnopilus spectabilis subsp. junonius</name>
    <dbReference type="NCBI Taxonomy" id="109634"/>
    <lineage>
        <taxon>Eukaryota</taxon>
        <taxon>Fungi</taxon>
        <taxon>Dikarya</taxon>
        <taxon>Basidiomycota</taxon>
        <taxon>Agaricomycotina</taxon>
        <taxon>Agaricomycetes</taxon>
        <taxon>Agaricomycetidae</taxon>
        <taxon>Agaricales</taxon>
        <taxon>Agaricineae</taxon>
        <taxon>Hymenogastraceae</taxon>
        <taxon>Gymnopilus</taxon>
    </lineage>
</organism>
<feature type="transmembrane region" description="Helical" evidence="2">
    <location>
        <begin position="12"/>
        <end position="33"/>
    </location>
</feature>
<dbReference type="EMBL" id="JADNYJ010000083">
    <property type="protein sequence ID" value="KAF8888710.1"/>
    <property type="molecule type" value="Genomic_DNA"/>
</dbReference>
<feature type="region of interest" description="Disordered" evidence="1">
    <location>
        <begin position="60"/>
        <end position="163"/>
    </location>
</feature>
<keyword evidence="2" id="KW-0812">Transmembrane</keyword>
<comment type="caution">
    <text evidence="3">The sequence shown here is derived from an EMBL/GenBank/DDBJ whole genome shotgun (WGS) entry which is preliminary data.</text>
</comment>
<protein>
    <submittedName>
        <fullName evidence="3">Uncharacterized protein</fullName>
    </submittedName>
</protein>
<evidence type="ECO:0000313" key="4">
    <source>
        <dbReference type="Proteomes" id="UP000724874"/>
    </source>
</evidence>